<keyword evidence="1" id="KW-0808">Transferase</keyword>
<dbReference type="Pfam" id="PF03861">
    <property type="entry name" value="ANTAR"/>
    <property type="match status" value="1"/>
</dbReference>
<dbReference type="InterPro" id="IPR012074">
    <property type="entry name" value="GAF_ANTAR"/>
</dbReference>
<evidence type="ECO:0000256" key="2">
    <source>
        <dbReference type="ARBA" id="ARBA00022777"/>
    </source>
</evidence>
<dbReference type="InterPro" id="IPR005561">
    <property type="entry name" value="ANTAR"/>
</dbReference>
<reference evidence="6 7" key="1">
    <citation type="submission" date="2022-10" db="EMBL/GenBank/DDBJ databases">
        <authorList>
            <person name="Xie J."/>
            <person name="Shen N."/>
        </authorList>
    </citation>
    <scope>NUCLEOTIDE SEQUENCE [LARGE SCALE GENOMIC DNA]</scope>
    <source>
        <strain evidence="6 7">DSM 41681</strain>
    </source>
</reference>
<sequence length="251" mass="27165">MSREEHLARTFVELADTLVEDFDLIEFLQQMTVRCSELLDITDAVVYLAHPAPRLYSPAPCNPQPALQRVIDAACLEGPAVEAYRTTHAAIPDYPVPGEPAPAWPRLHTALEQAGYALPSAVPLRLRGDSLGALLLLHTGDRALSPDDLLLAQALADAATIGLLHARTLGRQETVNGQLHSALHGRIVIEQAKGIVAVRRRVSLNDAYAAIRAHAHNHQEHIGRIAMAVIDTGLLPAMPAARPHQDPKNKG</sequence>
<name>A0ABU6C2Y6_9ACTN</name>
<dbReference type="EMBL" id="JAOZYB010000001">
    <property type="protein sequence ID" value="MEB3958879.1"/>
    <property type="molecule type" value="Genomic_DNA"/>
</dbReference>
<evidence type="ECO:0000256" key="4">
    <source>
        <dbReference type="ARBA" id="ARBA00023163"/>
    </source>
</evidence>
<dbReference type="Proteomes" id="UP001352223">
    <property type="component" value="Unassembled WGS sequence"/>
</dbReference>
<dbReference type="SUPFAM" id="SSF52172">
    <property type="entry name" value="CheY-like"/>
    <property type="match status" value="1"/>
</dbReference>
<dbReference type="InterPro" id="IPR029016">
    <property type="entry name" value="GAF-like_dom_sf"/>
</dbReference>
<evidence type="ECO:0000256" key="3">
    <source>
        <dbReference type="ARBA" id="ARBA00023015"/>
    </source>
</evidence>
<dbReference type="SMART" id="SM01012">
    <property type="entry name" value="ANTAR"/>
    <property type="match status" value="1"/>
</dbReference>
<dbReference type="Gene3D" id="1.10.10.10">
    <property type="entry name" value="Winged helix-like DNA-binding domain superfamily/Winged helix DNA-binding domain"/>
    <property type="match status" value="1"/>
</dbReference>
<proteinExistence type="predicted"/>
<feature type="domain" description="ANTAR" evidence="5">
    <location>
        <begin position="169"/>
        <end position="230"/>
    </location>
</feature>
<accession>A0ABU6C2Y6</accession>
<evidence type="ECO:0000256" key="1">
    <source>
        <dbReference type="ARBA" id="ARBA00022679"/>
    </source>
</evidence>
<comment type="caution">
    <text evidence="6">The sequence shown here is derived from an EMBL/GenBank/DDBJ whole genome shotgun (WGS) entry which is preliminary data.</text>
</comment>
<dbReference type="SUPFAM" id="SSF55781">
    <property type="entry name" value="GAF domain-like"/>
    <property type="match status" value="1"/>
</dbReference>
<dbReference type="Pfam" id="PF13185">
    <property type="entry name" value="GAF_2"/>
    <property type="match status" value="1"/>
</dbReference>
<dbReference type="InterPro" id="IPR003018">
    <property type="entry name" value="GAF"/>
</dbReference>
<dbReference type="PROSITE" id="PS50921">
    <property type="entry name" value="ANTAR"/>
    <property type="match status" value="1"/>
</dbReference>
<keyword evidence="3" id="KW-0805">Transcription regulation</keyword>
<dbReference type="InterPro" id="IPR036388">
    <property type="entry name" value="WH-like_DNA-bd_sf"/>
</dbReference>
<evidence type="ECO:0000259" key="5">
    <source>
        <dbReference type="PROSITE" id="PS50921"/>
    </source>
</evidence>
<dbReference type="PIRSF" id="PIRSF036625">
    <property type="entry name" value="GAF_ANTAR"/>
    <property type="match status" value="1"/>
</dbReference>
<keyword evidence="4" id="KW-0804">Transcription</keyword>
<dbReference type="Gene3D" id="3.30.450.40">
    <property type="match status" value="1"/>
</dbReference>
<keyword evidence="2" id="KW-0418">Kinase</keyword>
<dbReference type="InterPro" id="IPR011006">
    <property type="entry name" value="CheY-like_superfamily"/>
</dbReference>
<evidence type="ECO:0000313" key="6">
    <source>
        <dbReference type="EMBL" id="MEB3958879.1"/>
    </source>
</evidence>
<protein>
    <submittedName>
        <fullName evidence="6">ANTAR domain-containing protein</fullName>
    </submittedName>
</protein>
<dbReference type="RefSeq" id="WP_324765858.1">
    <property type="nucleotide sequence ID" value="NZ_BAAATS010000022.1"/>
</dbReference>
<gene>
    <name evidence="6" type="ORF">OKJ48_01190</name>
</gene>
<organism evidence="6 7">
    <name type="scientific">Streptomyces kunmingensis</name>
    <dbReference type="NCBI Taxonomy" id="68225"/>
    <lineage>
        <taxon>Bacteria</taxon>
        <taxon>Bacillati</taxon>
        <taxon>Actinomycetota</taxon>
        <taxon>Actinomycetes</taxon>
        <taxon>Kitasatosporales</taxon>
        <taxon>Streptomycetaceae</taxon>
        <taxon>Streptomyces</taxon>
    </lineage>
</organism>
<evidence type="ECO:0000313" key="7">
    <source>
        <dbReference type="Proteomes" id="UP001352223"/>
    </source>
</evidence>
<keyword evidence="7" id="KW-1185">Reference proteome</keyword>